<reference evidence="3" key="1">
    <citation type="journal article" date="2023" name="Commun. Biol.">
        <title>Genome analysis of Parmales, the sister group of diatoms, reveals the evolutionary specialization of diatoms from phago-mixotrophs to photoautotrophs.</title>
        <authorList>
            <person name="Ban H."/>
            <person name="Sato S."/>
            <person name="Yoshikawa S."/>
            <person name="Yamada K."/>
            <person name="Nakamura Y."/>
            <person name="Ichinomiya M."/>
            <person name="Sato N."/>
            <person name="Blanc-Mathieu R."/>
            <person name="Endo H."/>
            <person name="Kuwata A."/>
            <person name="Ogata H."/>
        </authorList>
    </citation>
    <scope>NUCLEOTIDE SEQUENCE [LARGE SCALE GENOMIC DNA]</scope>
</reference>
<feature type="compositionally biased region" description="Low complexity" evidence="1">
    <location>
        <begin position="513"/>
        <end position="531"/>
    </location>
</feature>
<evidence type="ECO:0000313" key="3">
    <source>
        <dbReference type="Proteomes" id="UP001165065"/>
    </source>
</evidence>
<sequence>MSHDMSIVRPAIIEHYLNRLDEHIMTVYKELTQIDKVTDYISEDEAFVVEARLWLPIKAGGVGLTPLASLARAAFCGANISAISLLVEREIDGVVYKAAIPELQKFIGGHMGDKDTHLRLAQYSTETTMTRFTRANALFVAYAQLQHQEATGIYNTNSSPDQIPTSGFLSSPFEGLGRDDSHPKAKITTRLQAKLHAPIVSDYLIATESFVDQQLDRSSKVREAFVYTKSYPSTKCFLHANPSRTEAISNTDMQTAICSYLGLPLPICVLHRNIPLPSGNDQLRLDIHGNNLAKATRITGHSNKTRHDNLLQLIADLSKEAGVEYTIEDTATFAPARDPRSESHLPPIIPDYKISTSSIQKLFDVKVLGHGTSGFRNGAEVGAIEARADRVTVEYKQKAWAHDQTINSNITSEILESLGGATGLVCGPRGETSKSLDELTLFLAKNAAVTKWNLMGAESIQEAKNKIKNKMKRRIGTMIAKEQAKWARTRIYQAIVDTGGGPRFGKRARRQTAQSQREQAEYAEAYAGFARGPRERYGEERRRDDDNVYGGARGNRAGNPDRHRQQGEAETGNGNRTESETGNRNENGRGDSNANGSGGGRR</sequence>
<feature type="compositionally biased region" description="Basic and acidic residues" evidence="1">
    <location>
        <begin position="532"/>
        <end position="546"/>
    </location>
</feature>
<organism evidence="2 3">
    <name type="scientific">Triparma columacea</name>
    <dbReference type="NCBI Taxonomy" id="722753"/>
    <lineage>
        <taxon>Eukaryota</taxon>
        <taxon>Sar</taxon>
        <taxon>Stramenopiles</taxon>
        <taxon>Ochrophyta</taxon>
        <taxon>Bolidophyceae</taxon>
        <taxon>Parmales</taxon>
        <taxon>Triparmaceae</taxon>
        <taxon>Triparma</taxon>
    </lineage>
</organism>
<dbReference type="Proteomes" id="UP001165065">
    <property type="component" value="Unassembled WGS sequence"/>
</dbReference>
<gene>
    <name evidence="2" type="ORF">TrCOL_g5420</name>
</gene>
<feature type="region of interest" description="Disordered" evidence="1">
    <location>
        <begin position="497"/>
        <end position="602"/>
    </location>
</feature>
<protein>
    <submittedName>
        <fullName evidence="2">Uncharacterized protein</fullName>
    </submittedName>
</protein>
<evidence type="ECO:0000256" key="1">
    <source>
        <dbReference type="SAM" id="MobiDB-lite"/>
    </source>
</evidence>
<name>A0A9W7GC90_9STRA</name>
<keyword evidence="3" id="KW-1185">Reference proteome</keyword>
<proteinExistence type="predicted"/>
<evidence type="ECO:0000313" key="2">
    <source>
        <dbReference type="EMBL" id="GMI40258.1"/>
    </source>
</evidence>
<accession>A0A9W7GC90</accession>
<dbReference type="AlphaFoldDB" id="A0A9W7GC90"/>
<dbReference type="EMBL" id="BRYA01000123">
    <property type="protein sequence ID" value="GMI40258.1"/>
    <property type="molecule type" value="Genomic_DNA"/>
</dbReference>
<comment type="caution">
    <text evidence="2">The sequence shown here is derived from an EMBL/GenBank/DDBJ whole genome shotgun (WGS) entry which is preliminary data.</text>
</comment>
<feature type="compositionally biased region" description="Basic and acidic residues" evidence="1">
    <location>
        <begin position="577"/>
        <end position="589"/>
    </location>
</feature>